<dbReference type="InterPro" id="IPR000182">
    <property type="entry name" value="GNAT_dom"/>
</dbReference>
<evidence type="ECO:0000256" key="2">
    <source>
        <dbReference type="ARBA" id="ARBA00023315"/>
    </source>
</evidence>
<dbReference type="CDD" id="cd04301">
    <property type="entry name" value="NAT_SF"/>
    <property type="match status" value="1"/>
</dbReference>
<dbReference type="Gene3D" id="3.40.630.30">
    <property type="match status" value="1"/>
</dbReference>
<evidence type="ECO:0000313" key="5">
    <source>
        <dbReference type="Proteomes" id="UP001266099"/>
    </source>
</evidence>
<keyword evidence="1 4" id="KW-0808">Transferase</keyword>
<comment type="caution">
    <text evidence="4">The sequence shown here is derived from an EMBL/GenBank/DDBJ whole genome shotgun (WGS) entry which is preliminary data.</text>
</comment>
<dbReference type="PANTHER" id="PTHR42919">
    <property type="entry name" value="N-ALPHA-ACETYLTRANSFERASE"/>
    <property type="match status" value="1"/>
</dbReference>
<dbReference type="Pfam" id="PF00583">
    <property type="entry name" value="Acetyltransf_1"/>
    <property type="match status" value="1"/>
</dbReference>
<protein>
    <submittedName>
        <fullName evidence="4">Ribosomal-protein-alanine N-acetyltransferase</fullName>
        <ecNumber evidence="4">2.3.1.267</ecNumber>
    </submittedName>
</protein>
<evidence type="ECO:0000313" key="4">
    <source>
        <dbReference type="EMBL" id="MDR6940092.1"/>
    </source>
</evidence>
<dbReference type="InterPro" id="IPR006464">
    <property type="entry name" value="AcTrfase_RimI/Ard1"/>
</dbReference>
<dbReference type="EC" id="2.3.1.267" evidence="4"/>
<evidence type="ECO:0000256" key="1">
    <source>
        <dbReference type="ARBA" id="ARBA00022679"/>
    </source>
</evidence>
<accession>A0ABU1T3X2</accession>
<proteinExistence type="predicted"/>
<dbReference type="RefSeq" id="WP_309957305.1">
    <property type="nucleotide sequence ID" value="NZ_JAVDUJ010000001.1"/>
</dbReference>
<dbReference type="PANTHER" id="PTHR42919:SF8">
    <property type="entry name" value="N-ALPHA-ACETYLTRANSFERASE 50"/>
    <property type="match status" value="1"/>
</dbReference>
<evidence type="ECO:0000259" key="3">
    <source>
        <dbReference type="PROSITE" id="PS51186"/>
    </source>
</evidence>
<dbReference type="SUPFAM" id="SSF55729">
    <property type="entry name" value="Acyl-CoA N-acyltransferases (Nat)"/>
    <property type="match status" value="1"/>
</dbReference>
<name>A0ABU1T3X2_9ACTO</name>
<keyword evidence="5" id="KW-1185">Reference proteome</keyword>
<dbReference type="InterPro" id="IPR051556">
    <property type="entry name" value="N-term/lysine_N-AcTrnsfr"/>
</dbReference>
<reference evidence="4 5" key="1">
    <citation type="submission" date="2023-07" db="EMBL/GenBank/DDBJ databases">
        <title>Sequencing the genomes of 1000 actinobacteria strains.</title>
        <authorList>
            <person name="Klenk H.-P."/>
        </authorList>
    </citation>
    <scope>NUCLEOTIDE SEQUENCE [LARGE SCALE GENOMIC DNA]</scope>
    <source>
        <strain evidence="4 5">DSM 15539</strain>
    </source>
</reference>
<dbReference type="InterPro" id="IPR016181">
    <property type="entry name" value="Acyl_CoA_acyltransferase"/>
</dbReference>
<sequence>MRNLQEVEFQRLTPAWAKRCANFDAQNFAVDAWPEAVWQNELRRTDCLYLALLNPPEPHQSLGEIIALGGVSFGIEAEILTIAVAAHLRRRGIAQALLAQLIEVAQAHQAADLFLEVRAADFGAQALYRNAGFSEVGLRKNYYRHDDALVMQKKLCKECEI</sequence>
<keyword evidence="2 4" id="KW-0012">Acyltransferase</keyword>
<dbReference type="NCBIfam" id="TIGR01575">
    <property type="entry name" value="rimI"/>
    <property type="match status" value="1"/>
</dbReference>
<dbReference type="Proteomes" id="UP001266099">
    <property type="component" value="Unassembled WGS sequence"/>
</dbReference>
<gene>
    <name evidence="4" type="ORF">J2S36_001635</name>
</gene>
<dbReference type="PROSITE" id="PS51186">
    <property type="entry name" value="GNAT"/>
    <property type="match status" value="1"/>
</dbReference>
<organism evidence="4 5">
    <name type="scientific">Arcanobacterium hippocoleae</name>
    <dbReference type="NCBI Taxonomy" id="149017"/>
    <lineage>
        <taxon>Bacteria</taxon>
        <taxon>Bacillati</taxon>
        <taxon>Actinomycetota</taxon>
        <taxon>Actinomycetes</taxon>
        <taxon>Actinomycetales</taxon>
        <taxon>Actinomycetaceae</taxon>
        <taxon>Arcanobacterium</taxon>
    </lineage>
</organism>
<dbReference type="EMBL" id="JAVDUJ010000001">
    <property type="protein sequence ID" value="MDR6940092.1"/>
    <property type="molecule type" value="Genomic_DNA"/>
</dbReference>
<dbReference type="GO" id="GO:0008999">
    <property type="term" value="F:protein-N-terminal-alanine acetyltransferase activity"/>
    <property type="evidence" value="ECO:0007669"/>
    <property type="project" value="UniProtKB-EC"/>
</dbReference>
<feature type="domain" description="N-acetyltransferase" evidence="3">
    <location>
        <begin position="7"/>
        <end position="156"/>
    </location>
</feature>